<feature type="transmembrane region" description="Helical" evidence="1">
    <location>
        <begin position="84"/>
        <end position="104"/>
    </location>
</feature>
<keyword evidence="3" id="KW-1185">Reference proteome</keyword>
<dbReference type="OrthoDB" id="2014058at2759"/>
<dbReference type="GO" id="GO:0005739">
    <property type="term" value="C:mitochondrion"/>
    <property type="evidence" value="ECO:0007669"/>
    <property type="project" value="InterPro"/>
</dbReference>
<protein>
    <submittedName>
        <fullName evidence="2">NADH dehydrogenase [ubiquinone] 1 beta subcomplex subunit 8, mitochondrial</fullName>
    </submittedName>
</protein>
<dbReference type="AlphaFoldDB" id="A0A210PM45"/>
<sequence length="134" mass="15835">MTDKEKERVSKKYGLIKDDYKPRPYSGDYPDLKGVGAWDRDNMEVWDYPETKKNFMEPGPYYDRDVEMQARYSESFQYASRARLGSQLIFVVIMIGFLILNDHLGQRNYFPMMPKQKPYDESGKKIVNYSMESA</sequence>
<dbReference type="EMBL" id="NEDP02005587">
    <property type="protein sequence ID" value="OWF37553.1"/>
    <property type="molecule type" value="Genomic_DNA"/>
</dbReference>
<gene>
    <name evidence="2" type="ORF">KP79_PYT07423</name>
</gene>
<keyword evidence="2" id="KW-0830">Ubiquinone</keyword>
<organism evidence="2 3">
    <name type="scientific">Mizuhopecten yessoensis</name>
    <name type="common">Japanese scallop</name>
    <name type="synonym">Patinopecten yessoensis</name>
    <dbReference type="NCBI Taxonomy" id="6573"/>
    <lineage>
        <taxon>Eukaryota</taxon>
        <taxon>Metazoa</taxon>
        <taxon>Spiralia</taxon>
        <taxon>Lophotrochozoa</taxon>
        <taxon>Mollusca</taxon>
        <taxon>Bivalvia</taxon>
        <taxon>Autobranchia</taxon>
        <taxon>Pteriomorphia</taxon>
        <taxon>Pectinida</taxon>
        <taxon>Pectinoidea</taxon>
        <taxon>Pectinidae</taxon>
        <taxon>Mizuhopecten</taxon>
    </lineage>
</organism>
<keyword evidence="1" id="KW-0472">Membrane</keyword>
<dbReference type="Pfam" id="PF05821">
    <property type="entry name" value="NDUF_B8"/>
    <property type="match status" value="1"/>
</dbReference>
<comment type="caution">
    <text evidence="2">The sequence shown here is derived from an EMBL/GenBank/DDBJ whole genome shotgun (WGS) entry which is preliminary data.</text>
</comment>
<evidence type="ECO:0000313" key="2">
    <source>
        <dbReference type="EMBL" id="OWF37553.1"/>
    </source>
</evidence>
<dbReference type="PANTHER" id="PTHR12840">
    <property type="entry name" value="NADH-UBIQUINONE OXIDOREDUCTASE ASHI SUBUNIT"/>
    <property type="match status" value="1"/>
</dbReference>
<name>A0A210PM45_MIZYE</name>
<proteinExistence type="predicted"/>
<accession>A0A210PM45</accession>
<dbReference type="InterPro" id="IPR008699">
    <property type="entry name" value="NDUFB8"/>
</dbReference>
<keyword evidence="1" id="KW-0812">Transmembrane</keyword>
<reference evidence="2 3" key="1">
    <citation type="journal article" date="2017" name="Nat. Ecol. Evol.">
        <title>Scallop genome provides insights into evolution of bilaterian karyotype and development.</title>
        <authorList>
            <person name="Wang S."/>
            <person name="Zhang J."/>
            <person name="Jiao W."/>
            <person name="Li J."/>
            <person name="Xun X."/>
            <person name="Sun Y."/>
            <person name="Guo X."/>
            <person name="Huan P."/>
            <person name="Dong B."/>
            <person name="Zhang L."/>
            <person name="Hu X."/>
            <person name="Sun X."/>
            <person name="Wang J."/>
            <person name="Zhao C."/>
            <person name="Wang Y."/>
            <person name="Wang D."/>
            <person name="Huang X."/>
            <person name="Wang R."/>
            <person name="Lv J."/>
            <person name="Li Y."/>
            <person name="Zhang Z."/>
            <person name="Liu B."/>
            <person name="Lu W."/>
            <person name="Hui Y."/>
            <person name="Liang J."/>
            <person name="Zhou Z."/>
            <person name="Hou R."/>
            <person name="Li X."/>
            <person name="Liu Y."/>
            <person name="Li H."/>
            <person name="Ning X."/>
            <person name="Lin Y."/>
            <person name="Zhao L."/>
            <person name="Xing Q."/>
            <person name="Dou J."/>
            <person name="Li Y."/>
            <person name="Mao J."/>
            <person name="Guo H."/>
            <person name="Dou H."/>
            <person name="Li T."/>
            <person name="Mu C."/>
            <person name="Jiang W."/>
            <person name="Fu Q."/>
            <person name="Fu X."/>
            <person name="Miao Y."/>
            <person name="Liu J."/>
            <person name="Yu Q."/>
            <person name="Li R."/>
            <person name="Liao H."/>
            <person name="Li X."/>
            <person name="Kong Y."/>
            <person name="Jiang Z."/>
            <person name="Chourrout D."/>
            <person name="Li R."/>
            <person name="Bao Z."/>
        </authorList>
    </citation>
    <scope>NUCLEOTIDE SEQUENCE [LARGE SCALE GENOMIC DNA]</scope>
    <source>
        <strain evidence="2 3">PY_sf001</strain>
    </source>
</reference>
<evidence type="ECO:0000313" key="3">
    <source>
        <dbReference type="Proteomes" id="UP000242188"/>
    </source>
</evidence>
<dbReference type="Proteomes" id="UP000242188">
    <property type="component" value="Unassembled WGS sequence"/>
</dbReference>
<dbReference type="STRING" id="6573.A0A210PM45"/>
<dbReference type="PANTHER" id="PTHR12840:SF1">
    <property type="entry name" value="NADH DEHYDROGENASE [UBIQUINONE] 1 BETA SUBCOMPLEX SUBUNIT 8, MITOCHONDRIAL"/>
    <property type="match status" value="1"/>
</dbReference>
<keyword evidence="1" id="KW-1133">Transmembrane helix</keyword>
<evidence type="ECO:0000256" key="1">
    <source>
        <dbReference type="SAM" id="Phobius"/>
    </source>
</evidence>